<dbReference type="GO" id="GO:0031499">
    <property type="term" value="C:TRAMP complex"/>
    <property type="evidence" value="ECO:0007669"/>
    <property type="project" value="TreeGrafter"/>
</dbReference>
<comment type="subcellular location">
    <subcellularLocation>
        <location evidence="1">Nucleus</location>
    </subcellularLocation>
</comment>
<feature type="compositionally biased region" description="Low complexity" evidence="4">
    <location>
        <begin position="47"/>
        <end position="63"/>
    </location>
</feature>
<feature type="compositionally biased region" description="Low complexity" evidence="4">
    <location>
        <begin position="193"/>
        <end position="202"/>
    </location>
</feature>
<accession>A0AAE1FN91</accession>
<dbReference type="GO" id="GO:0071036">
    <property type="term" value="P:nuclear polyadenylation-dependent snoRNA catabolic process"/>
    <property type="evidence" value="ECO:0007669"/>
    <property type="project" value="TreeGrafter"/>
</dbReference>
<evidence type="ECO:0000313" key="6">
    <source>
        <dbReference type="Proteomes" id="UP001286313"/>
    </source>
</evidence>
<keyword evidence="2" id="KW-0677">Repeat</keyword>
<dbReference type="GO" id="GO:0071031">
    <property type="term" value="P:nuclear mRNA surveillance of mRNA 3'-end processing"/>
    <property type="evidence" value="ECO:0007669"/>
    <property type="project" value="TreeGrafter"/>
</dbReference>
<feature type="compositionally biased region" description="Basic residues" evidence="4">
    <location>
        <begin position="134"/>
        <end position="152"/>
    </location>
</feature>
<feature type="compositionally biased region" description="Low complexity" evidence="4">
    <location>
        <begin position="79"/>
        <end position="90"/>
    </location>
</feature>
<evidence type="ECO:0000313" key="5">
    <source>
        <dbReference type="EMBL" id="KAK3876964.1"/>
    </source>
</evidence>
<organism evidence="5 6">
    <name type="scientific">Petrolisthes cinctipes</name>
    <name type="common">Flat porcelain crab</name>
    <dbReference type="NCBI Taxonomy" id="88211"/>
    <lineage>
        <taxon>Eukaryota</taxon>
        <taxon>Metazoa</taxon>
        <taxon>Ecdysozoa</taxon>
        <taxon>Arthropoda</taxon>
        <taxon>Crustacea</taxon>
        <taxon>Multicrustacea</taxon>
        <taxon>Malacostraca</taxon>
        <taxon>Eumalacostraca</taxon>
        <taxon>Eucarida</taxon>
        <taxon>Decapoda</taxon>
        <taxon>Pleocyemata</taxon>
        <taxon>Anomura</taxon>
        <taxon>Galatheoidea</taxon>
        <taxon>Porcellanidae</taxon>
        <taxon>Petrolisthes</taxon>
    </lineage>
</organism>
<dbReference type="GO" id="GO:0071038">
    <property type="term" value="P:TRAMP-dependent tRNA surveillance pathway"/>
    <property type="evidence" value="ECO:0007669"/>
    <property type="project" value="TreeGrafter"/>
</dbReference>
<feature type="compositionally biased region" description="Polar residues" evidence="4">
    <location>
        <begin position="239"/>
        <end position="248"/>
    </location>
</feature>
<feature type="compositionally biased region" description="Basic residues" evidence="4">
    <location>
        <begin position="64"/>
        <end position="75"/>
    </location>
</feature>
<name>A0AAE1FN91_PETCI</name>
<evidence type="ECO:0000256" key="1">
    <source>
        <dbReference type="ARBA" id="ARBA00004123"/>
    </source>
</evidence>
<dbReference type="GO" id="GO:0071035">
    <property type="term" value="P:nuclear polyadenylation-dependent rRNA catabolic process"/>
    <property type="evidence" value="ECO:0007669"/>
    <property type="project" value="TreeGrafter"/>
</dbReference>
<dbReference type="GO" id="GO:0071037">
    <property type="term" value="P:nuclear polyadenylation-dependent snRNA catabolic process"/>
    <property type="evidence" value="ECO:0007669"/>
    <property type="project" value="TreeGrafter"/>
</dbReference>
<protein>
    <submittedName>
        <fullName evidence="5">Uncharacterized protein</fullName>
    </submittedName>
</protein>
<reference evidence="5" key="1">
    <citation type="submission" date="2023-10" db="EMBL/GenBank/DDBJ databases">
        <title>Genome assemblies of two species of porcelain crab, Petrolisthes cinctipes and Petrolisthes manimaculis (Anomura: Porcellanidae).</title>
        <authorList>
            <person name="Angst P."/>
        </authorList>
    </citation>
    <scope>NUCLEOTIDE SEQUENCE</scope>
    <source>
        <strain evidence="5">PB745_01</strain>
        <tissue evidence="5">Gill</tissue>
    </source>
</reference>
<evidence type="ECO:0000256" key="3">
    <source>
        <dbReference type="ARBA" id="ARBA00023242"/>
    </source>
</evidence>
<dbReference type="EMBL" id="JAWQEG010001743">
    <property type="protein sequence ID" value="KAK3876964.1"/>
    <property type="molecule type" value="Genomic_DNA"/>
</dbReference>
<gene>
    <name evidence="5" type="ORF">Pcinc_018285</name>
</gene>
<feature type="region of interest" description="Disordered" evidence="4">
    <location>
        <begin position="17"/>
        <end position="104"/>
    </location>
</feature>
<dbReference type="InterPro" id="IPR051644">
    <property type="entry name" value="TRAMP_AT-DNA-binding"/>
</dbReference>
<comment type="caution">
    <text evidence="5">The sequence shown here is derived from an EMBL/GenBank/DDBJ whole genome shotgun (WGS) entry which is preliminary data.</text>
</comment>
<evidence type="ECO:0000256" key="2">
    <source>
        <dbReference type="ARBA" id="ARBA00022737"/>
    </source>
</evidence>
<dbReference type="AlphaFoldDB" id="A0AAE1FN91"/>
<feature type="compositionally biased region" description="Low complexity" evidence="4">
    <location>
        <begin position="491"/>
        <end position="504"/>
    </location>
</feature>
<sequence>MMVVVVVVQKVASGEEIVTPGPHTNQQQQYNNYNSHPYSHHHHSRPHTTPQQQQQQQQCNNYNSHRHYHHHHSRPHITQQQQLMQQQQHQPSHNNQYPKRPANYNHYHNRQHFYYHNHHHHQQQQRNNYYNYHQHHQQHSPNHQHHQHHHNHNNNNYHHQQHNLSNLQHNHSQQQQHNPNHHNINYHHHHQQQQHNPNIQQHSPHHHQSPSTHNQNLQLTHDHNHHHHHQNTGHASPGLTKQNSQGSNAGVRWRSGGRRKCQVRRECRVARQIQMRGTLDSDAIYREWLAHTSNLTSYVTIQLDNMTLSDLQPHLRTLHGPLDFLPNIRDLVRPHLAHPIMPADAHLLFNLLDLFSGMEWTRLKYLDKVLERFEVMESEFQSFSGRDYNPFVYMLPAFRRHLSSIRDKLRQFYRWVLEPSEHNLHLVAHYQLGVHSSIIRILNHLQISHLPFVEVDGRQYHLRAADQPDLLLYVQPWGRLWRPVLVNGTNTTHQHSTTSNNSLNIPHQQEPSTSNNITTATSTVTEKTKLTTDNVTDNDINTSFTGTSIPYTNDTSAGTIHANTTTLPPPPAPPPPPTVLIFQSVDGNGGGKGYHLTCPALPCTPHLVLPSTPSLTVMPTLFFATQGNGAVSLVRVCCNGEVVMIHRSPKQVFFIARSPLPPNTTNTSSTSPSVSAIATTQYPGRSSHWVLQKVVRGVRGN</sequence>
<feature type="region of interest" description="Disordered" evidence="4">
    <location>
        <begin position="491"/>
        <end position="525"/>
    </location>
</feature>
<dbReference type="Proteomes" id="UP001286313">
    <property type="component" value="Unassembled WGS sequence"/>
</dbReference>
<keyword evidence="3" id="KW-0539">Nucleus</keyword>
<dbReference type="PANTHER" id="PTHR46543">
    <property type="entry name" value="ZINC FINGER CCHC DOMAIN-CONTAINING PROTEIN 7"/>
    <property type="match status" value="1"/>
</dbReference>
<dbReference type="GO" id="GO:0071039">
    <property type="term" value="P:nuclear polyadenylation-dependent CUT catabolic process"/>
    <property type="evidence" value="ECO:0007669"/>
    <property type="project" value="TreeGrafter"/>
</dbReference>
<dbReference type="PANTHER" id="PTHR46543:SF2">
    <property type="entry name" value="AGAP013096-PA"/>
    <property type="match status" value="1"/>
</dbReference>
<feature type="compositionally biased region" description="Low complexity" evidence="4">
    <location>
        <begin position="22"/>
        <end position="37"/>
    </location>
</feature>
<feature type="compositionally biased region" description="Low complexity" evidence="4">
    <location>
        <begin position="512"/>
        <end position="525"/>
    </location>
</feature>
<proteinExistence type="predicted"/>
<dbReference type="GO" id="GO:0003723">
    <property type="term" value="F:RNA binding"/>
    <property type="evidence" value="ECO:0007669"/>
    <property type="project" value="TreeGrafter"/>
</dbReference>
<feature type="compositionally biased region" description="Low complexity" evidence="4">
    <location>
        <begin position="209"/>
        <end position="219"/>
    </location>
</feature>
<keyword evidence="6" id="KW-1185">Reference proteome</keyword>
<feature type="compositionally biased region" description="Low complexity" evidence="4">
    <location>
        <begin position="153"/>
        <end position="183"/>
    </location>
</feature>
<feature type="region of interest" description="Disordered" evidence="4">
    <location>
        <begin position="134"/>
        <end position="260"/>
    </location>
</feature>
<evidence type="ECO:0000256" key="4">
    <source>
        <dbReference type="SAM" id="MobiDB-lite"/>
    </source>
</evidence>